<feature type="chain" id="PRO_5047198211" description="Lipoprotein" evidence="2">
    <location>
        <begin position="26"/>
        <end position="284"/>
    </location>
</feature>
<evidence type="ECO:0008006" key="5">
    <source>
        <dbReference type="Google" id="ProtNLM"/>
    </source>
</evidence>
<dbReference type="EMBL" id="BAAABX010000038">
    <property type="protein sequence ID" value="GAA0409936.1"/>
    <property type="molecule type" value="Genomic_DNA"/>
</dbReference>
<evidence type="ECO:0000313" key="4">
    <source>
        <dbReference type="Proteomes" id="UP001500879"/>
    </source>
</evidence>
<evidence type="ECO:0000256" key="1">
    <source>
        <dbReference type="SAM" id="MobiDB-lite"/>
    </source>
</evidence>
<feature type="region of interest" description="Disordered" evidence="1">
    <location>
        <begin position="27"/>
        <end position="67"/>
    </location>
</feature>
<organism evidence="3 4">
    <name type="scientific">Streptomyces luteireticuli</name>
    <dbReference type="NCBI Taxonomy" id="173858"/>
    <lineage>
        <taxon>Bacteria</taxon>
        <taxon>Bacillati</taxon>
        <taxon>Actinomycetota</taxon>
        <taxon>Actinomycetes</taxon>
        <taxon>Kitasatosporales</taxon>
        <taxon>Streptomycetaceae</taxon>
        <taxon>Streptomyces</taxon>
    </lineage>
</organism>
<name>A0ABN0YUA3_9ACTN</name>
<sequence>MTTLKKNALVTALGTAVLLSLTACGADEKKDTRDPRTVLTAAAKKTADQNSYRTKRKRTDKDGTERGEYAFTRRPDMDERRTWRPDSKGKEYFEHAISDNRNLYTKRSDDETMSKYGGGRTWYSIELNEGRTPPKPEDVQKRAEGDLPVLLGVLRATKDVRRVGTEEVGDKKAAHFQGTVVLDDLAKYKGRAMRDWLRESYVKDQRKAGLDRVEIDVWIGKDDLPLKAREHGKGSKGETLLTEEYRDFGVDPKLRVPAAKDVLTSEQLQREVFEKSMKDFDKGH</sequence>
<keyword evidence="4" id="KW-1185">Reference proteome</keyword>
<dbReference type="RefSeq" id="WP_344024984.1">
    <property type="nucleotide sequence ID" value="NZ_BAAABX010000038.1"/>
</dbReference>
<feature type="compositionally biased region" description="Basic and acidic residues" evidence="1">
    <location>
        <begin position="27"/>
        <end position="36"/>
    </location>
</feature>
<protein>
    <recommendedName>
        <fullName evidence="5">Lipoprotein</fullName>
    </recommendedName>
</protein>
<comment type="caution">
    <text evidence="3">The sequence shown here is derived from an EMBL/GenBank/DDBJ whole genome shotgun (WGS) entry which is preliminary data.</text>
</comment>
<feature type="signal peptide" evidence="2">
    <location>
        <begin position="1"/>
        <end position="25"/>
    </location>
</feature>
<reference evidence="3 4" key="1">
    <citation type="journal article" date="2019" name="Int. J. Syst. Evol. Microbiol.">
        <title>The Global Catalogue of Microorganisms (GCM) 10K type strain sequencing project: providing services to taxonomists for standard genome sequencing and annotation.</title>
        <authorList>
            <consortium name="The Broad Institute Genomics Platform"/>
            <consortium name="The Broad Institute Genome Sequencing Center for Infectious Disease"/>
            <person name="Wu L."/>
            <person name="Ma J."/>
        </authorList>
    </citation>
    <scope>NUCLEOTIDE SEQUENCE [LARGE SCALE GENOMIC DNA]</scope>
    <source>
        <strain evidence="3 4">JCM 4788</strain>
    </source>
</reference>
<keyword evidence="2" id="KW-0732">Signal</keyword>
<evidence type="ECO:0000313" key="3">
    <source>
        <dbReference type="EMBL" id="GAA0409936.1"/>
    </source>
</evidence>
<dbReference type="Gene3D" id="2.50.20.20">
    <property type="match status" value="1"/>
</dbReference>
<dbReference type="SUPFAM" id="SSF89392">
    <property type="entry name" value="Prokaryotic lipoproteins and lipoprotein localization factors"/>
    <property type="match status" value="1"/>
</dbReference>
<accession>A0ABN0YUA3</accession>
<dbReference type="InterPro" id="IPR029046">
    <property type="entry name" value="LolA/LolB/LppX"/>
</dbReference>
<dbReference type="Proteomes" id="UP001500879">
    <property type="component" value="Unassembled WGS sequence"/>
</dbReference>
<proteinExistence type="predicted"/>
<gene>
    <name evidence="3" type="ORF">GCM10010357_33760</name>
</gene>
<evidence type="ECO:0000256" key="2">
    <source>
        <dbReference type="SAM" id="SignalP"/>
    </source>
</evidence>
<dbReference type="PROSITE" id="PS51257">
    <property type="entry name" value="PROKAR_LIPOPROTEIN"/>
    <property type="match status" value="1"/>
</dbReference>